<dbReference type="SMART" id="SM00862">
    <property type="entry name" value="Trans_reg_C"/>
    <property type="match status" value="1"/>
</dbReference>
<proteinExistence type="predicted"/>
<dbReference type="GO" id="GO:0000976">
    <property type="term" value="F:transcription cis-regulatory region binding"/>
    <property type="evidence" value="ECO:0007669"/>
    <property type="project" value="TreeGrafter"/>
</dbReference>
<dbReference type="GO" id="GO:0006355">
    <property type="term" value="P:regulation of DNA-templated transcription"/>
    <property type="evidence" value="ECO:0007669"/>
    <property type="project" value="InterPro"/>
</dbReference>
<organism evidence="8 9">
    <name type="scientific">Peloplasma aerotolerans</name>
    <dbReference type="NCBI Taxonomy" id="3044389"/>
    <lineage>
        <taxon>Bacteria</taxon>
        <taxon>Bacillati</taxon>
        <taxon>Mycoplasmatota</taxon>
        <taxon>Mollicutes</taxon>
        <taxon>Acholeplasmatales</taxon>
        <taxon>Acholeplasmataceae</taxon>
        <taxon>Peloplasma</taxon>
    </lineage>
</organism>
<feature type="DNA-binding region" description="OmpR/PhoB-type" evidence="5">
    <location>
        <begin position="137"/>
        <end position="236"/>
    </location>
</feature>
<feature type="domain" description="Response regulatory" evidence="6">
    <location>
        <begin position="12"/>
        <end position="125"/>
    </location>
</feature>
<keyword evidence="2" id="KW-0902">Two-component regulatory system</keyword>
<keyword evidence="9" id="KW-1185">Reference proteome</keyword>
<dbReference type="PROSITE" id="PS50110">
    <property type="entry name" value="RESPONSE_REGULATORY"/>
    <property type="match status" value="1"/>
</dbReference>
<sequence length="239" mass="27590">MILGLNVAMGQKILLVEDNVLISRSIETKLKEENFDVKAVFNGEEAINTFNTVKYDAVLLDLMLPIKSGEDVLKFIRSKGDVPVIIISTKDTDVEKAINLGLGADDYLSKPFSMLELVARVKAVLRRSNKTKDTEIKEKYTISNLEINFNNYEVKKNDKLVDLTLKEYEILKLLVTHPEQTFSKQQMYRSVWGEEYYYNDNVINVHIRRLREKIEDDPSNPKIVITMWGFGYKLGEFKN</sequence>
<dbReference type="PANTHER" id="PTHR48111:SF26">
    <property type="entry name" value="STAGE 0 SPORULATION PROTEIN A HOMOLOG"/>
    <property type="match status" value="1"/>
</dbReference>
<evidence type="ECO:0000256" key="4">
    <source>
        <dbReference type="PROSITE-ProRule" id="PRU00169"/>
    </source>
</evidence>
<dbReference type="Pfam" id="PF00486">
    <property type="entry name" value="Trans_reg_C"/>
    <property type="match status" value="1"/>
</dbReference>
<dbReference type="Pfam" id="PF00072">
    <property type="entry name" value="Response_reg"/>
    <property type="match status" value="1"/>
</dbReference>
<keyword evidence="1 4" id="KW-0597">Phosphoprotein</keyword>
<dbReference type="GO" id="GO:0005829">
    <property type="term" value="C:cytosol"/>
    <property type="evidence" value="ECO:0007669"/>
    <property type="project" value="TreeGrafter"/>
</dbReference>
<dbReference type="Gene3D" id="3.40.50.2300">
    <property type="match status" value="1"/>
</dbReference>
<dbReference type="InterPro" id="IPR016032">
    <property type="entry name" value="Sig_transdc_resp-reg_C-effctor"/>
</dbReference>
<accession>A0AAW6UB28</accession>
<evidence type="ECO:0000313" key="8">
    <source>
        <dbReference type="EMBL" id="MDI6453169.1"/>
    </source>
</evidence>
<reference evidence="8" key="1">
    <citation type="submission" date="2023-05" db="EMBL/GenBank/DDBJ databases">
        <title>Mariniplasma microaerophilum sp. nov., a novel anaerobic mollicute isolated from terrestrial mud volcano, Taman Peninsula, Russia.</title>
        <authorList>
            <person name="Khomyakova M.A."/>
            <person name="Merkel A.Y."/>
            <person name="Slobodkin A.I."/>
        </authorList>
    </citation>
    <scope>NUCLEOTIDE SEQUENCE</scope>
    <source>
        <strain evidence="8">M4Ah</strain>
    </source>
</reference>
<dbReference type="Gene3D" id="6.10.250.690">
    <property type="match status" value="1"/>
</dbReference>
<evidence type="ECO:0000313" key="9">
    <source>
        <dbReference type="Proteomes" id="UP001431532"/>
    </source>
</evidence>
<evidence type="ECO:0000256" key="5">
    <source>
        <dbReference type="PROSITE-ProRule" id="PRU01091"/>
    </source>
</evidence>
<dbReference type="InterPro" id="IPR001867">
    <property type="entry name" value="OmpR/PhoB-type_DNA-bd"/>
</dbReference>
<protein>
    <submittedName>
        <fullName evidence="8">Response regulator transcription factor</fullName>
    </submittedName>
</protein>
<evidence type="ECO:0000259" key="6">
    <source>
        <dbReference type="PROSITE" id="PS50110"/>
    </source>
</evidence>
<dbReference type="Proteomes" id="UP001431532">
    <property type="component" value="Unassembled WGS sequence"/>
</dbReference>
<dbReference type="SMART" id="SM00448">
    <property type="entry name" value="REC"/>
    <property type="match status" value="1"/>
</dbReference>
<evidence type="ECO:0000256" key="1">
    <source>
        <dbReference type="ARBA" id="ARBA00022553"/>
    </source>
</evidence>
<evidence type="ECO:0000256" key="2">
    <source>
        <dbReference type="ARBA" id="ARBA00023012"/>
    </source>
</evidence>
<dbReference type="SUPFAM" id="SSF46894">
    <property type="entry name" value="C-terminal effector domain of the bipartite response regulators"/>
    <property type="match status" value="1"/>
</dbReference>
<dbReference type="AlphaFoldDB" id="A0AAW6UB28"/>
<dbReference type="GO" id="GO:0032993">
    <property type="term" value="C:protein-DNA complex"/>
    <property type="evidence" value="ECO:0007669"/>
    <property type="project" value="TreeGrafter"/>
</dbReference>
<dbReference type="Gene3D" id="1.10.10.10">
    <property type="entry name" value="Winged helix-like DNA-binding domain superfamily/Winged helix DNA-binding domain"/>
    <property type="match status" value="1"/>
</dbReference>
<dbReference type="SUPFAM" id="SSF52172">
    <property type="entry name" value="CheY-like"/>
    <property type="match status" value="1"/>
</dbReference>
<dbReference type="EMBL" id="JASCXW010000019">
    <property type="protein sequence ID" value="MDI6453169.1"/>
    <property type="molecule type" value="Genomic_DNA"/>
</dbReference>
<comment type="caution">
    <text evidence="8">The sequence shown here is derived from an EMBL/GenBank/DDBJ whole genome shotgun (WGS) entry which is preliminary data.</text>
</comment>
<gene>
    <name evidence="8" type="ORF">QJ521_06310</name>
</gene>
<dbReference type="PANTHER" id="PTHR48111">
    <property type="entry name" value="REGULATOR OF RPOS"/>
    <property type="match status" value="1"/>
</dbReference>
<dbReference type="InterPro" id="IPR001789">
    <property type="entry name" value="Sig_transdc_resp-reg_receiver"/>
</dbReference>
<feature type="domain" description="OmpR/PhoB-type" evidence="7">
    <location>
        <begin position="137"/>
        <end position="236"/>
    </location>
</feature>
<dbReference type="InterPro" id="IPR011006">
    <property type="entry name" value="CheY-like_superfamily"/>
</dbReference>
<dbReference type="PROSITE" id="PS51755">
    <property type="entry name" value="OMPR_PHOB"/>
    <property type="match status" value="1"/>
</dbReference>
<keyword evidence="3 5" id="KW-0238">DNA-binding</keyword>
<feature type="modified residue" description="4-aspartylphosphate" evidence="4">
    <location>
        <position position="61"/>
    </location>
</feature>
<dbReference type="InterPro" id="IPR036388">
    <property type="entry name" value="WH-like_DNA-bd_sf"/>
</dbReference>
<dbReference type="InterPro" id="IPR039420">
    <property type="entry name" value="WalR-like"/>
</dbReference>
<dbReference type="CDD" id="cd00383">
    <property type="entry name" value="trans_reg_C"/>
    <property type="match status" value="1"/>
</dbReference>
<evidence type="ECO:0000259" key="7">
    <source>
        <dbReference type="PROSITE" id="PS51755"/>
    </source>
</evidence>
<dbReference type="GO" id="GO:0000156">
    <property type="term" value="F:phosphorelay response regulator activity"/>
    <property type="evidence" value="ECO:0007669"/>
    <property type="project" value="TreeGrafter"/>
</dbReference>
<name>A0AAW6UB28_9MOLU</name>
<evidence type="ECO:0000256" key="3">
    <source>
        <dbReference type="ARBA" id="ARBA00023125"/>
    </source>
</evidence>
<dbReference type="FunFam" id="1.10.10.10:FF:000018">
    <property type="entry name" value="DNA-binding response regulator ResD"/>
    <property type="match status" value="1"/>
</dbReference>